<evidence type="ECO:0000256" key="4">
    <source>
        <dbReference type="ARBA" id="ARBA00022544"/>
    </source>
</evidence>
<comment type="subcellular location">
    <subcellularLocation>
        <location evidence="1">Membrane</location>
        <topology evidence="1">Multi-pass membrane protein</topology>
    </subcellularLocation>
</comment>
<proteinExistence type="inferred from homology"/>
<keyword evidence="3" id="KW-0813">Transport</keyword>
<protein>
    <submittedName>
        <fullName evidence="9">Spore germination protein (Amino acid permease)</fullName>
    </submittedName>
</protein>
<evidence type="ECO:0000313" key="9">
    <source>
        <dbReference type="EMBL" id="TWH80868.1"/>
    </source>
</evidence>
<evidence type="ECO:0000256" key="2">
    <source>
        <dbReference type="ARBA" id="ARBA00007998"/>
    </source>
</evidence>
<keyword evidence="4" id="KW-0309">Germination</keyword>
<dbReference type="Proteomes" id="UP000318667">
    <property type="component" value="Unassembled WGS sequence"/>
</dbReference>
<dbReference type="EMBL" id="VLKI01000019">
    <property type="protein sequence ID" value="TWH80868.1"/>
    <property type="molecule type" value="Genomic_DNA"/>
</dbReference>
<dbReference type="GO" id="GO:0016020">
    <property type="term" value="C:membrane"/>
    <property type="evidence" value="ECO:0007669"/>
    <property type="project" value="UniProtKB-SubCell"/>
</dbReference>
<organism evidence="9 10">
    <name type="scientific">Cytobacillus oceanisediminis</name>
    <dbReference type="NCBI Taxonomy" id="665099"/>
    <lineage>
        <taxon>Bacteria</taxon>
        <taxon>Bacillati</taxon>
        <taxon>Bacillota</taxon>
        <taxon>Bacilli</taxon>
        <taxon>Bacillales</taxon>
        <taxon>Bacillaceae</taxon>
        <taxon>Cytobacillus</taxon>
    </lineage>
</organism>
<comment type="caution">
    <text evidence="9">The sequence shown here is derived from an EMBL/GenBank/DDBJ whole genome shotgun (WGS) entry which is preliminary data.</text>
</comment>
<feature type="transmembrane region" description="Helical" evidence="8">
    <location>
        <begin position="63"/>
        <end position="87"/>
    </location>
</feature>
<name>A0A562JCD4_9BACI</name>
<dbReference type="InterPro" id="IPR004761">
    <property type="entry name" value="Spore_GerAB"/>
</dbReference>
<feature type="transmembrane region" description="Helical" evidence="8">
    <location>
        <begin position="294"/>
        <end position="316"/>
    </location>
</feature>
<feature type="transmembrane region" description="Helical" evidence="8">
    <location>
        <begin position="30"/>
        <end position="51"/>
    </location>
</feature>
<evidence type="ECO:0000256" key="1">
    <source>
        <dbReference type="ARBA" id="ARBA00004141"/>
    </source>
</evidence>
<feature type="transmembrane region" description="Helical" evidence="8">
    <location>
        <begin position="245"/>
        <end position="265"/>
    </location>
</feature>
<feature type="transmembrane region" description="Helical" evidence="8">
    <location>
        <begin position="138"/>
        <end position="158"/>
    </location>
</feature>
<keyword evidence="6 8" id="KW-1133">Transmembrane helix</keyword>
<evidence type="ECO:0000256" key="6">
    <source>
        <dbReference type="ARBA" id="ARBA00022989"/>
    </source>
</evidence>
<feature type="transmembrane region" description="Helical" evidence="8">
    <location>
        <begin position="328"/>
        <end position="345"/>
    </location>
</feature>
<dbReference type="Pfam" id="PF03845">
    <property type="entry name" value="Spore_permease"/>
    <property type="match status" value="1"/>
</dbReference>
<evidence type="ECO:0000256" key="7">
    <source>
        <dbReference type="ARBA" id="ARBA00023136"/>
    </source>
</evidence>
<evidence type="ECO:0000256" key="8">
    <source>
        <dbReference type="SAM" id="Phobius"/>
    </source>
</evidence>
<feature type="transmembrane region" description="Helical" evidence="8">
    <location>
        <begin position="217"/>
        <end position="233"/>
    </location>
</feature>
<keyword evidence="7 8" id="KW-0472">Membrane</keyword>
<feature type="transmembrane region" description="Helical" evidence="8">
    <location>
        <begin position="170"/>
        <end position="192"/>
    </location>
</feature>
<evidence type="ECO:0000256" key="5">
    <source>
        <dbReference type="ARBA" id="ARBA00022692"/>
    </source>
</evidence>
<comment type="similarity">
    <text evidence="2">Belongs to the amino acid-polyamine-organocation (APC) superfamily. Spore germination protein (SGP) (TC 2.A.3.9) family.</text>
</comment>
<dbReference type="AlphaFoldDB" id="A0A562JCD4"/>
<feature type="transmembrane region" description="Helical" evidence="8">
    <location>
        <begin position="107"/>
        <end position="126"/>
    </location>
</feature>
<dbReference type="PANTHER" id="PTHR34975:SF2">
    <property type="entry name" value="SPORE GERMINATION PROTEIN A2"/>
    <property type="match status" value="1"/>
</dbReference>
<keyword evidence="5 8" id="KW-0812">Transmembrane</keyword>
<accession>A0A562JCD4</accession>
<sequence length="385" mass="44672">MSILAVVERCLEVQFSEVFRILKNPVDEKYLISPFLIVPLMYVSMVMPGVLNFQRELAEHAGYNAYISVVLVGISIHLILWMIYKILRSNQEGLDVTAINKTCFGKIAGNIINFAIVLYFCFGAYIKFRAYIEVIQVWVFPSVEMIIICTLLVLLLYYTVSGGFRSVTGLSFFGLLISIIHVIPEFSLVLPYTHPLNLMPLFNHSITDILLSSKSMIYQYMGLEALLLYYPFIKSPAKSQKWAHLTVFFLTLMYLMIIIITFMYFSEGQLREILWPTLYMLKILEGPVLQRVEYLAISMWLIKMVANISLFLWAACRGMKNVFQIKPRASLIAFLVGFLILEYFLKDPNIFRWIEFYSDVGLYFIYGYIPIMFVVTQIRKNWNKG</sequence>
<feature type="transmembrane region" description="Helical" evidence="8">
    <location>
        <begin position="360"/>
        <end position="378"/>
    </location>
</feature>
<reference evidence="9 10" key="1">
    <citation type="journal article" date="2015" name="Stand. Genomic Sci.">
        <title>Genomic Encyclopedia of Bacterial and Archaeal Type Strains, Phase III: the genomes of soil and plant-associated and newly described type strains.</title>
        <authorList>
            <person name="Whitman W.B."/>
            <person name="Woyke T."/>
            <person name="Klenk H.P."/>
            <person name="Zhou Y."/>
            <person name="Lilburn T.G."/>
            <person name="Beck B.J."/>
            <person name="De Vos P."/>
            <person name="Vandamme P."/>
            <person name="Eisen J.A."/>
            <person name="Garrity G."/>
            <person name="Hugenholtz P."/>
            <person name="Kyrpides N.C."/>
        </authorList>
    </citation>
    <scope>NUCLEOTIDE SEQUENCE [LARGE SCALE GENOMIC DNA]</scope>
    <source>
        <strain evidence="9 10">CGMCC 1.10115</strain>
    </source>
</reference>
<dbReference type="GO" id="GO:0009847">
    <property type="term" value="P:spore germination"/>
    <property type="evidence" value="ECO:0007669"/>
    <property type="project" value="InterPro"/>
</dbReference>
<keyword evidence="10" id="KW-1185">Reference proteome</keyword>
<gene>
    <name evidence="9" type="ORF">IQ19_04613</name>
</gene>
<dbReference type="PANTHER" id="PTHR34975">
    <property type="entry name" value="SPORE GERMINATION PROTEIN A2"/>
    <property type="match status" value="1"/>
</dbReference>
<evidence type="ECO:0000313" key="10">
    <source>
        <dbReference type="Proteomes" id="UP000318667"/>
    </source>
</evidence>
<evidence type="ECO:0000256" key="3">
    <source>
        <dbReference type="ARBA" id="ARBA00022448"/>
    </source>
</evidence>